<comment type="subunit">
    <text evidence="3">Interacts with the 35S, 23S and 20S pre-rRNAs and with the U3 snoRNA.</text>
</comment>
<evidence type="ECO:0000256" key="4">
    <source>
        <dbReference type="ARBA" id="ARBA00021321"/>
    </source>
</evidence>
<dbReference type="GO" id="GO:0030686">
    <property type="term" value="C:90S preribosome"/>
    <property type="evidence" value="ECO:0007669"/>
    <property type="project" value="InterPro"/>
</dbReference>
<evidence type="ECO:0000256" key="3">
    <source>
        <dbReference type="ARBA" id="ARBA00011523"/>
    </source>
</evidence>
<dbReference type="GO" id="GO:0030688">
    <property type="term" value="C:preribosome, small subunit precursor"/>
    <property type="evidence" value="ECO:0007669"/>
    <property type="project" value="InterPro"/>
</dbReference>
<feature type="compositionally biased region" description="Low complexity" evidence="7">
    <location>
        <begin position="61"/>
        <end position="70"/>
    </location>
</feature>
<dbReference type="STRING" id="857566.A0A1E3PEK6"/>
<evidence type="ECO:0000256" key="7">
    <source>
        <dbReference type="SAM" id="MobiDB-lite"/>
    </source>
</evidence>
<evidence type="ECO:0000313" key="9">
    <source>
        <dbReference type="Proteomes" id="UP000095009"/>
    </source>
</evidence>
<organism evidence="8 9">
    <name type="scientific">Nadsonia fulvescens var. elongata DSM 6958</name>
    <dbReference type="NCBI Taxonomy" id="857566"/>
    <lineage>
        <taxon>Eukaryota</taxon>
        <taxon>Fungi</taxon>
        <taxon>Dikarya</taxon>
        <taxon>Ascomycota</taxon>
        <taxon>Saccharomycotina</taxon>
        <taxon>Dipodascomycetes</taxon>
        <taxon>Dipodascales</taxon>
        <taxon>Dipodascales incertae sedis</taxon>
        <taxon>Nadsonia</taxon>
    </lineage>
</organism>
<sequence>MAASKKRTTLRTRSAPSAASGVAAAAASGLDIGSTIDSEVPYLHQLNHTTKKEKRETKHQGLLSKLNSGKLGTGATGGSISKSSLRRHKRKQSEKLGVNLNDLLEADENLNSLLATGSTATDKSSDIADTINKFVSDTKKNVPNPKKNLRANEIIVKSEISRFNNVLKQDEFKKSPFATLKDFIKGNLEKKEEFTALEGKKLQHNQNDMQIE</sequence>
<keyword evidence="5" id="KW-0539">Nucleus</keyword>
<dbReference type="InterPro" id="IPR028160">
    <property type="entry name" value="Slx9-like"/>
</dbReference>
<feature type="region of interest" description="Disordered" evidence="7">
    <location>
        <begin position="44"/>
        <end position="92"/>
    </location>
</feature>
<dbReference type="OrthoDB" id="4068648at2759"/>
<evidence type="ECO:0000256" key="6">
    <source>
        <dbReference type="ARBA" id="ARBA00025083"/>
    </source>
</evidence>
<reference evidence="8 9" key="1">
    <citation type="journal article" date="2016" name="Proc. Natl. Acad. Sci. U.S.A.">
        <title>Comparative genomics of biotechnologically important yeasts.</title>
        <authorList>
            <person name="Riley R."/>
            <person name="Haridas S."/>
            <person name="Wolfe K.H."/>
            <person name="Lopes M.R."/>
            <person name="Hittinger C.T."/>
            <person name="Goeker M."/>
            <person name="Salamov A.A."/>
            <person name="Wisecaver J.H."/>
            <person name="Long T.M."/>
            <person name="Calvey C.H."/>
            <person name="Aerts A.L."/>
            <person name="Barry K.W."/>
            <person name="Choi C."/>
            <person name="Clum A."/>
            <person name="Coughlan A.Y."/>
            <person name="Deshpande S."/>
            <person name="Douglass A.P."/>
            <person name="Hanson S.J."/>
            <person name="Klenk H.-P."/>
            <person name="LaButti K.M."/>
            <person name="Lapidus A."/>
            <person name="Lindquist E.A."/>
            <person name="Lipzen A.M."/>
            <person name="Meier-Kolthoff J.P."/>
            <person name="Ohm R.A."/>
            <person name="Otillar R.P."/>
            <person name="Pangilinan J.L."/>
            <person name="Peng Y."/>
            <person name="Rokas A."/>
            <person name="Rosa C.A."/>
            <person name="Scheuner C."/>
            <person name="Sibirny A.A."/>
            <person name="Slot J.C."/>
            <person name="Stielow J.B."/>
            <person name="Sun H."/>
            <person name="Kurtzman C.P."/>
            <person name="Blackwell M."/>
            <person name="Grigoriev I.V."/>
            <person name="Jeffries T.W."/>
        </authorList>
    </citation>
    <scope>NUCLEOTIDE SEQUENCE [LARGE SCALE GENOMIC DNA]</scope>
    <source>
        <strain evidence="8 9">DSM 6958</strain>
    </source>
</reference>
<protein>
    <recommendedName>
        <fullName evidence="4">Ribosome biogenesis protein SLX9</fullName>
    </recommendedName>
</protein>
<proteinExistence type="inferred from homology"/>
<keyword evidence="9" id="KW-1185">Reference proteome</keyword>
<evidence type="ECO:0000313" key="8">
    <source>
        <dbReference type="EMBL" id="ODQ63634.1"/>
    </source>
</evidence>
<accession>A0A1E3PEK6</accession>
<dbReference type="Proteomes" id="UP000095009">
    <property type="component" value="Unassembled WGS sequence"/>
</dbReference>
<dbReference type="GO" id="GO:0000462">
    <property type="term" value="P:maturation of SSU-rRNA from tricistronic rRNA transcript (SSU-rRNA, 5.8S rRNA, LSU-rRNA)"/>
    <property type="evidence" value="ECO:0007669"/>
    <property type="project" value="InterPro"/>
</dbReference>
<comment type="similarity">
    <text evidence="2">Belongs to the SLX9 family.</text>
</comment>
<comment type="subcellular location">
    <subcellularLocation>
        <location evidence="1">Nucleus</location>
        <location evidence="1">Nucleolus</location>
    </subcellularLocation>
</comment>
<dbReference type="EMBL" id="KV454414">
    <property type="protein sequence ID" value="ODQ63634.1"/>
    <property type="molecule type" value="Genomic_DNA"/>
</dbReference>
<feature type="compositionally biased region" description="Low complexity" evidence="7">
    <location>
        <begin position="14"/>
        <end position="24"/>
    </location>
</feature>
<gene>
    <name evidence="8" type="ORF">NADFUDRAFT_53295</name>
</gene>
<comment type="function">
    <text evidence="6">Involved in ribosome biogenesis. Required for normal pre-rRNA processing in internal transcribed spacer 1 (ITS1). May be involved in the movements of the replication forks.</text>
</comment>
<evidence type="ECO:0000256" key="5">
    <source>
        <dbReference type="ARBA" id="ARBA00023242"/>
    </source>
</evidence>
<feature type="region of interest" description="Disordered" evidence="7">
    <location>
        <begin position="1"/>
        <end position="24"/>
    </location>
</feature>
<evidence type="ECO:0000256" key="1">
    <source>
        <dbReference type="ARBA" id="ARBA00004604"/>
    </source>
</evidence>
<dbReference type="AlphaFoldDB" id="A0A1E3PEK6"/>
<dbReference type="Pfam" id="PF15341">
    <property type="entry name" value="SLX9"/>
    <property type="match status" value="1"/>
</dbReference>
<name>A0A1E3PEK6_9ASCO</name>
<dbReference type="GO" id="GO:0005730">
    <property type="term" value="C:nucleolus"/>
    <property type="evidence" value="ECO:0007669"/>
    <property type="project" value="UniProtKB-SubCell"/>
</dbReference>
<feature type="compositionally biased region" description="Basic residues" evidence="7">
    <location>
        <begin position="1"/>
        <end position="10"/>
    </location>
</feature>
<evidence type="ECO:0000256" key="2">
    <source>
        <dbReference type="ARBA" id="ARBA00011022"/>
    </source>
</evidence>